<evidence type="ECO:0000259" key="2">
    <source>
        <dbReference type="PROSITE" id="PS50883"/>
    </source>
</evidence>
<dbReference type="STRING" id="574651.SAMN04487968_10393"/>
<evidence type="ECO:0000313" key="4">
    <source>
        <dbReference type="EMBL" id="SFC01810.1"/>
    </source>
</evidence>
<feature type="transmembrane region" description="Helical" evidence="1">
    <location>
        <begin position="53"/>
        <end position="74"/>
    </location>
</feature>
<dbReference type="SUPFAM" id="SSF141868">
    <property type="entry name" value="EAL domain-like"/>
    <property type="match status" value="1"/>
</dbReference>
<dbReference type="RefSeq" id="WP_091121046.1">
    <property type="nucleotide sequence ID" value="NZ_FOLB01000003.1"/>
</dbReference>
<dbReference type="InterPro" id="IPR035919">
    <property type="entry name" value="EAL_sf"/>
</dbReference>
<dbReference type="InterPro" id="IPR043128">
    <property type="entry name" value="Rev_trsase/Diguanyl_cyclase"/>
</dbReference>
<keyword evidence="1" id="KW-1133">Transmembrane helix</keyword>
<dbReference type="AlphaFoldDB" id="A0A1I1FXX4"/>
<evidence type="ECO:0000256" key="1">
    <source>
        <dbReference type="SAM" id="Phobius"/>
    </source>
</evidence>
<evidence type="ECO:0000313" key="5">
    <source>
        <dbReference type="Proteomes" id="UP000198832"/>
    </source>
</evidence>
<evidence type="ECO:0000259" key="3">
    <source>
        <dbReference type="PROSITE" id="PS50887"/>
    </source>
</evidence>
<dbReference type="InterPro" id="IPR050706">
    <property type="entry name" value="Cyclic-di-GMP_PDE-like"/>
</dbReference>
<feature type="transmembrane region" description="Helical" evidence="1">
    <location>
        <begin position="81"/>
        <end position="101"/>
    </location>
</feature>
<dbReference type="PANTHER" id="PTHR33121">
    <property type="entry name" value="CYCLIC DI-GMP PHOSPHODIESTERASE PDEF"/>
    <property type="match status" value="1"/>
</dbReference>
<keyword evidence="1" id="KW-0812">Transmembrane</keyword>
<feature type="domain" description="EAL" evidence="2">
    <location>
        <begin position="332"/>
        <end position="583"/>
    </location>
</feature>
<dbReference type="SMART" id="SM00052">
    <property type="entry name" value="EAL"/>
    <property type="match status" value="1"/>
</dbReference>
<feature type="transmembrane region" description="Helical" evidence="1">
    <location>
        <begin position="152"/>
        <end position="172"/>
    </location>
</feature>
<feature type="transmembrane region" description="Helical" evidence="1">
    <location>
        <begin position="113"/>
        <end position="140"/>
    </location>
</feature>
<dbReference type="Gene3D" id="3.20.20.450">
    <property type="entry name" value="EAL domain"/>
    <property type="match status" value="1"/>
</dbReference>
<dbReference type="Pfam" id="PF00563">
    <property type="entry name" value="EAL"/>
    <property type="match status" value="1"/>
</dbReference>
<organism evidence="4 5">
    <name type="scientific">Nocardioides terrae</name>
    <dbReference type="NCBI Taxonomy" id="574651"/>
    <lineage>
        <taxon>Bacteria</taxon>
        <taxon>Bacillati</taxon>
        <taxon>Actinomycetota</taxon>
        <taxon>Actinomycetes</taxon>
        <taxon>Propionibacteriales</taxon>
        <taxon>Nocardioidaceae</taxon>
        <taxon>Nocardioides</taxon>
    </lineage>
</organism>
<name>A0A1I1FXX4_9ACTN</name>
<dbReference type="SMART" id="SM00267">
    <property type="entry name" value="GGDEF"/>
    <property type="match status" value="1"/>
</dbReference>
<dbReference type="InterPro" id="IPR000160">
    <property type="entry name" value="GGDEF_dom"/>
</dbReference>
<dbReference type="InterPro" id="IPR029787">
    <property type="entry name" value="Nucleotide_cyclase"/>
</dbReference>
<dbReference type="GO" id="GO:0071111">
    <property type="term" value="F:cyclic-guanylate-specific phosphodiesterase activity"/>
    <property type="evidence" value="ECO:0007669"/>
    <property type="project" value="InterPro"/>
</dbReference>
<dbReference type="PROSITE" id="PS50887">
    <property type="entry name" value="GGDEF"/>
    <property type="match status" value="1"/>
</dbReference>
<dbReference type="Pfam" id="PF00990">
    <property type="entry name" value="GGDEF"/>
    <property type="match status" value="1"/>
</dbReference>
<dbReference type="OrthoDB" id="23692at2"/>
<feature type="transmembrane region" description="Helical" evidence="1">
    <location>
        <begin position="21"/>
        <end position="47"/>
    </location>
</feature>
<protein>
    <submittedName>
        <fullName evidence="4">Diguanylate cyclase (GGDEF) domain-containing protein</fullName>
    </submittedName>
</protein>
<accession>A0A1I1FXX4</accession>
<gene>
    <name evidence="4" type="ORF">SAMN04487968_10393</name>
</gene>
<dbReference type="Gene3D" id="3.30.70.270">
    <property type="match status" value="1"/>
</dbReference>
<dbReference type="FunFam" id="3.30.70.270:FF:000001">
    <property type="entry name" value="Diguanylate cyclase domain protein"/>
    <property type="match status" value="1"/>
</dbReference>
<proteinExistence type="predicted"/>
<dbReference type="PANTHER" id="PTHR33121:SF79">
    <property type="entry name" value="CYCLIC DI-GMP PHOSPHODIESTERASE PDED-RELATED"/>
    <property type="match status" value="1"/>
</dbReference>
<dbReference type="NCBIfam" id="TIGR00254">
    <property type="entry name" value="GGDEF"/>
    <property type="match status" value="1"/>
</dbReference>
<dbReference type="EMBL" id="FOLB01000003">
    <property type="protein sequence ID" value="SFC01810.1"/>
    <property type="molecule type" value="Genomic_DNA"/>
</dbReference>
<dbReference type="InterPro" id="IPR001633">
    <property type="entry name" value="EAL_dom"/>
</dbReference>
<dbReference type="Proteomes" id="UP000198832">
    <property type="component" value="Unassembled WGS sequence"/>
</dbReference>
<reference evidence="4 5" key="1">
    <citation type="submission" date="2016-10" db="EMBL/GenBank/DDBJ databases">
        <authorList>
            <person name="de Groot N.N."/>
        </authorList>
    </citation>
    <scope>NUCLEOTIDE SEQUENCE [LARGE SCALE GENOMIC DNA]</scope>
    <source>
        <strain evidence="4 5">CGMCC 1.7056</strain>
    </source>
</reference>
<sequence>MVLLRARWRRLASNRQHPAVATLPVVALTTGAVYVTGAACILLVVLVDPRTAHRAPLMVIPLTSMLSGLAVLKWGRRFPRWFFHVAVVAGAVLTTAQILLGRGTGVVDATVPVYLFVILDAALFFSVVGVAVHLTHVLLVTTVLLPQVGVSWQTVVTLNGVCIAVGIVVAAVCRAADAAEEDPLTRLMNRRGLDRRLQEALQQARADDSRLFLALLDLDGFKQINDGQGHQRGDELLRMCASRWRSVLPKNAVLGRYGGDEFGLIVLDDTLGGAADLADRLREALAPEVTASAGVAAWRAGDSASMLMSRADVALYDAKAAGRNQTVVHGDPGRAASELEAAIECGELVLHYQPLVRLADRAVVGVEALVRWQHPQRGLVPPGDFVPQAERTGAIRALGAWTLDQACLALAETGNTFATVSVNVSVCELRRAEYVHTVRAALWRHGLQGDRLMIEVTEAVCDDDDPQVAETLHEVRALGVLIAIDDFGSGYSSLRWLDRLPLDVIKIDGTFIEGIKEESLEAPILEAILVMARSLGVRVIAERVETMHQARVLGGLGCELAQGFLFGRPEPLWEPSSVQRPMSWSLAAGL</sequence>
<keyword evidence="5" id="KW-1185">Reference proteome</keyword>
<dbReference type="CDD" id="cd01949">
    <property type="entry name" value="GGDEF"/>
    <property type="match status" value="1"/>
</dbReference>
<dbReference type="PROSITE" id="PS50883">
    <property type="entry name" value="EAL"/>
    <property type="match status" value="1"/>
</dbReference>
<dbReference type="CDD" id="cd01948">
    <property type="entry name" value="EAL"/>
    <property type="match status" value="1"/>
</dbReference>
<keyword evidence="1" id="KW-0472">Membrane</keyword>
<dbReference type="SUPFAM" id="SSF55073">
    <property type="entry name" value="Nucleotide cyclase"/>
    <property type="match status" value="1"/>
</dbReference>
<feature type="domain" description="GGDEF" evidence="3">
    <location>
        <begin position="209"/>
        <end position="331"/>
    </location>
</feature>